<sequence>MFSVLNSFGKRKPINVNFTELPTVLTPAWAVVRRSPNFKSFEDVVNSVNIKPTADYQSLFC</sequence>
<dbReference type="Proteomes" id="UP000091820">
    <property type="component" value="Unassembled WGS sequence"/>
</dbReference>
<dbReference type="AlphaFoldDB" id="A0A1A9X568"/>
<proteinExistence type="predicted"/>
<organism evidence="1 2">
    <name type="scientific">Glossina brevipalpis</name>
    <dbReference type="NCBI Taxonomy" id="37001"/>
    <lineage>
        <taxon>Eukaryota</taxon>
        <taxon>Metazoa</taxon>
        <taxon>Ecdysozoa</taxon>
        <taxon>Arthropoda</taxon>
        <taxon>Hexapoda</taxon>
        <taxon>Insecta</taxon>
        <taxon>Pterygota</taxon>
        <taxon>Neoptera</taxon>
        <taxon>Endopterygota</taxon>
        <taxon>Diptera</taxon>
        <taxon>Brachycera</taxon>
        <taxon>Muscomorpha</taxon>
        <taxon>Hippoboscoidea</taxon>
        <taxon>Glossinidae</taxon>
        <taxon>Glossina</taxon>
    </lineage>
</organism>
<dbReference type="VEuPathDB" id="VectorBase:GBRI044630"/>
<evidence type="ECO:0000313" key="2">
    <source>
        <dbReference type="Proteomes" id="UP000091820"/>
    </source>
</evidence>
<name>A0A1A9X568_9MUSC</name>
<accession>A0A1A9X568</accession>
<reference evidence="2" key="1">
    <citation type="submission" date="2014-03" db="EMBL/GenBank/DDBJ databases">
        <authorList>
            <person name="Aksoy S."/>
            <person name="Warren W."/>
            <person name="Wilson R.K."/>
        </authorList>
    </citation>
    <scope>NUCLEOTIDE SEQUENCE [LARGE SCALE GENOMIC DNA]</scope>
    <source>
        <strain evidence="2">IAEA</strain>
    </source>
</reference>
<dbReference type="EnsemblMetazoa" id="GBRI044630-RA">
    <property type="protein sequence ID" value="GBRI044630-PA"/>
    <property type="gene ID" value="GBRI044630"/>
</dbReference>
<protein>
    <submittedName>
        <fullName evidence="1">Uncharacterized protein</fullName>
    </submittedName>
</protein>
<keyword evidence="2" id="KW-1185">Reference proteome</keyword>
<reference evidence="1" key="2">
    <citation type="submission" date="2020-05" db="UniProtKB">
        <authorList>
            <consortium name="EnsemblMetazoa"/>
        </authorList>
    </citation>
    <scope>IDENTIFICATION</scope>
    <source>
        <strain evidence="1">IAEA</strain>
    </source>
</reference>
<evidence type="ECO:0000313" key="1">
    <source>
        <dbReference type="EnsemblMetazoa" id="GBRI044630-PA"/>
    </source>
</evidence>